<dbReference type="PROSITE" id="PS00166">
    <property type="entry name" value="ENOYL_COA_HYDRATASE"/>
    <property type="match status" value="1"/>
</dbReference>
<organism evidence="3 4">
    <name type="scientific">Stakelama sediminis</name>
    <dbReference type="NCBI Taxonomy" id="463200"/>
    <lineage>
        <taxon>Bacteria</taxon>
        <taxon>Pseudomonadati</taxon>
        <taxon>Pseudomonadota</taxon>
        <taxon>Alphaproteobacteria</taxon>
        <taxon>Sphingomonadales</taxon>
        <taxon>Sphingomonadaceae</taxon>
        <taxon>Stakelama</taxon>
    </lineage>
</organism>
<evidence type="ECO:0000313" key="4">
    <source>
        <dbReference type="Proteomes" id="UP000554342"/>
    </source>
</evidence>
<proteinExistence type="inferred from homology"/>
<dbReference type="GO" id="GO:0006635">
    <property type="term" value="P:fatty acid beta-oxidation"/>
    <property type="evidence" value="ECO:0007669"/>
    <property type="project" value="TreeGrafter"/>
</dbReference>
<comment type="caution">
    <text evidence="3">The sequence shown here is derived from an EMBL/GenBank/DDBJ whole genome shotgun (WGS) entry which is preliminary data.</text>
</comment>
<dbReference type="SUPFAM" id="SSF52096">
    <property type="entry name" value="ClpP/crotonase"/>
    <property type="match status" value="1"/>
</dbReference>
<evidence type="ECO:0000256" key="1">
    <source>
        <dbReference type="ARBA" id="ARBA00005254"/>
    </source>
</evidence>
<dbReference type="RefSeq" id="WP_184003039.1">
    <property type="nucleotide sequence ID" value="NZ_BAABIF010000013.1"/>
</dbReference>
<dbReference type="PANTHER" id="PTHR11941">
    <property type="entry name" value="ENOYL-COA HYDRATASE-RELATED"/>
    <property type="match status" value="1"/>
</dbReference>
<dbReference type="AlphaFoldDB" id="A0A840YZH5"/>
<dbReference type="InterPro" id="IPR029045">
    <property type="entry name" value="ClpP/crotonase-like_dom_sf"/>
</dbReference>
<dbReference type="EMBL" id="JACIJI010000002">
    <property type="protein sequence ID" value="MBB5718904.1"/>
    <property type="molecule type" value="Genomic_DNA"/>
</dbReference>
<dbReference type="InterPro" id="IPR001753">
    <property type="entry name" value="Enoyl-CoA_hydra/iso"/>
</dbReference>
<comment type="similarity">
    <text evidence="1 2">Belongs to the enoyl-CoA hydratase/isomerase family.</text>
</comment>
<sequence length="243" mass="25079">MFSWTLADQIARLRIARAGARNAISMTGWADLRQCCAQIADSDARVVLLYSSAEGIFSAGADIGEFDALRSNAGQCRVFRETMAAGIEAVAALPMPVIAAVDGGCYGAAVALVLACDIRVAGEGAVFATTPAKLGLSYPGSDVARLKAAVGPGFAAQMLFAGAPVDAETAVRRGLADLYSVEAESAAVALAGTIAANAPEALRALKGVWRDPGASHTDAAFDARFASAEFGERLAAFHARKRR</sequence>
<dbReference type="Gene3D" id="3.90.226.10">
    <property type="entry name" value="2-enoyl-CoA Hydratase, Chain A, domain 1"/>
    <property type="match status" value="1"/>
</dbReference>
<dbReference type="PANTHER" id="PTHR11941:SF54">
    <property type="entry name" value="ENOYL-COA HYDRATASE, MITOCHONDRIAL"/>
    <property type="match status" value="1"/>
</dbReference>
<evidence type="ECO:0000256" key="2">
    <source>
        <dbReference type="RuleBase" id="RU003707"/>
    </source>
</evidence>
<protein>
    <submittedName>
        <fullName evidence="3">Enoyl-CoA hydratase/carnithine racemase</fullName>
    </submittedName>
</protein>
<reference evidence="3 4" key="1">
    <citation type="submission" date="2020-08" db="EMBL/GenBank/DDBJ databases">
        <title>Genomic Encyclopedia of Type Strains, Phase IV (KMG-IV): sequencing the most valuable type-strain genomes for metagenomic binning, comparative biology and taxonomic classification.</title>
        <authorList>
            <person name="Goeker M."/>
        </authorList>
    </citation>
    <scope>NUCLEOTIDE SEQUENCE [LARGE SCALE GENOMIC DNA]</scope>
    <source>
        <strain evidence="3 4">DSM 27203</strain>
    </source>
</reference>
<accession>A0A840YZH5</accession>
<evidence type="ECO:0000313" key="3">
    <source>
        <dbReference type="EMBL" id="MBB5718904.1"/>
    </source>
</evidence>
<name>A0A840YZH5_9SPHN</name>
<keyword evidence="4" id="KW-1185">Reference proteome</keyword>
<dbReference type="CDD" id="cd06558">
    <property type="entry name" value="crotonase-like"/>
    <property type="match status" value="1"/>
</dbReference>
<dbReference type="InterPro" id="IPR018376">
    <property type="entry name" value="Enoyl-CoA_hyd/isom_CS"/>
</dbReference>
<gene>
    <name evidence="3" type="ORF">FHR23_001827</name>
</gene>
<dbReference type="GO" id="GO:0003824">
    <property type="term" value="F:catalytic activity"/>
    <property type="evidence" value="ECO:0007669"/>
    <property type="project" value="InterPro"/>
</dbReference>
<dbReference type="Pfam" id="PF00378">
    <property type="entry name" value="ECH_1"/>
    <property type="match status" value="1"/>
</dbReference>
<dbReference type="Proteomes" id="UP000554342">
    <property type="component" value="Unassembled WGS sequence"/>
</dbReference>